<feature type="compositionally biased region" description="Polar residues" evidence="7">
    <location>
        <begin position="847"/>
        <end position="866"/>
    </location>
</feature>
<dbReference type="Proteomes" id="UP001326613">
    <property type="component" value="Chromosome"/>
</dbReference>
<gene>
    <name evidence="8" type="ORF">Trichorick_01100</name>
</gene>
<name>A0ABZ0UVI5_9RICK</name>
<dbReference type="InterPro" id="IPR020954">
    <property type="entry name" value="Rickettsia_antigen_120kDa"/>
</dbReference>
<dbReference type="Pfam" id="PF12574">
    <property type="entry name" value="120_Rick_ant"/>
    <property type="match status" value="1"/>
</dbReference>
<protein>
    <recommendedName>
        <fullName evidence="2">Antigenic heat-stable 120 kDa protein</fullName>
    </recommendedName>
    <alternativeName>
        <fullName evidence="4">120 kDa antigen</fullName>
    </alternativeName>
    <alternativeName>
        <fullName evidence="5">Protein PS 120</fullName>
    </alternativeName>
</protein>
<keyword evidence="3" id="KW-0963">Cytoplasm</keyword>
<accession>A0ABZ0UVI5</accession>
<keyword evidence="9" id="KW-1185">Reference proteome</keyword>
<evidence type="ECO:0000313" key="8">
    <source>
        <dbReference type="EMBL" id="WPY01195.1"/>
    </source>
</evidence>
<organism evidence="8 9">
    <name type="scientific">Candidatus Trichorickettsia mobilis</name>
    <dbReference type="NCBI Taxonomy" id="1346319"/>
    <lineage>
        <taxon>Bacteria</taxon>
        <taxon>Pseudomonadati</taxon>
        <taxon>Pseudomonadota</taxon>
        <taxon>Alphaproteobacteria</taxon>
        <taxon>Rickettsiales</taxon>
        <taxon>Rickettsiaceae</taxon>
        <taxon>Rickettsieae</taxon>
        <taxon>Candidatus Trichorickettsia</taxon>
    </lineage>
</organism>
<dbReference type="RefSeq" id="WP_323737989.1">
    <property type="nucleotide sequence ID" value="NZ_CP112932.1"/>
</dbReference>
<evidence type="ECO:0000256" key="2">
    <source>
        <dbReference type="ARBA" id="ARBA00019563"/>
    </source>
</evidence>
<comment type="subcellular location">
    <subcellularLocation>
        <location evidence="1">Cytoplasm</location>
    </subcellularLocation>
</comment>
<sequence>MSEDENALKRDQLVQELLGKASVVVNKHLGTNLNEDTIRTHTIGKMITAIDHIARGTDDLAHAEMDRYTQGLTELLSSPKLYPAFIKEIVPLLRQLTPKEEVKDLGMTPENTEGNKVSLLWQLKDTGRFALIEQAIGISSGRIGLAIAEQHDQDKKVTEGRIARKDANLNRLTGELNKTKEELGLVNQDKEALKSEIVQQKANGTELQANLLQVQEELKSANKDKEALKSEQELRNIEVMSLQEKVTKLTQEIQQQKQELAQKDIQITTQQEQITELTKKPDLTIESGSGLSVAGKKPDLTIATEQTSTLNIQQKNTKEVEHKNDPNKDIHKATVRQVRKIIRKSYGEHVDDKLHKVISAASRGIESATEKGVEKYQKALTTMLKDERVSPVAEEVIKVFSGLAENMTPELVDRIKTASDKALEASELTSPDLGKAANKVGAIVGKHMEIDQTLMTTDQTLMAALGKMTLGAYSVTARDANPDSIKNGIEEYKQGLATILERVDHAKLDSLVTDISGSFKELVKHGSPTAVILLNDATSAVVSSIEDKEKIKNLKQESAQNKEALVSTEEKFSSTIIEREQFIQEQMQVKEALNKANEENRILQEKIKEQDRILQEQIAKPQEQITEQQKRIAELEAQLAKLTIKPDLKLDSGMNISVEGKKIEEKAPGLAVQQNISLSVGEKSEQIVEQKVQLDIERGAAQTINGSINLDSTPKNTVGDVDTKIVEKVAEDIKKIVDAYVEPNDTLSTAITQITTGIQLAVEKDADTDSIHAGVGTYIKGLGTILKDPELLSAFADISKALDKLTVGASAEVIDFIKTVTDITVGVMEVAQEPKSTVEQNVEKNAESSQSQTTELKQEQVQSQTLKEQEQTRVQPQKIAEDSFNFEDKESNFIARTSGAINKSDEIDAITKEIREQVISKQFALLQNALSEKAENQEQKTQIEKLNRSEFSQFLQDEKNKDAINKALAEPKLSAELNKIEVAGYKQVHSKFKDQFQALQWETSPVESIRSKEIKNKEGQSLCTLSETMVKTPMTITMANGTEKQVSGYRKIDFPKELQGKGPLHLSMAVKDADGKNIAEDKAVYFSAHYNKEGKLTEVSTPMPVKFMGKGGDAIGYIERDGNIYTLPVTQGKYKEMMKEVARNQGMGTDLSQSINISANDKILQSSQVETTVNLTKVQNITELDYIINGIEKLAINDNFQTAVGKKNAEEFKAQIDQLKEKFTKAPEAQKQQILQENLSEVEKWCKAKQQNTNDYLFWKQAKTAINSELSAINALRAGDQKSYQEHMRQSEQTIQGYLQLVKLLMICVRNLNNLIHQAMRR</sequence>
<evidence type="ECO:0000256" key="6">
    <source>
        <dbReference type="SAM" id="Coils"/>
    </source>
</evidence>
<proteinExistence type="predicted"/>
<reference evidence="8 9" key="1">
    <citation type="submission" date="2022-10" db="EMBL/GenBank/DDBJ databases">
        <title>Host association and intracellularity evolved multiple times independently in the Rickettsiales.</title>
        <authorList>
            <person name="Castelli M."/>
            <person name="Nardi T."/>
            <person name="Gammuto L."/>
            <person name="Bellinzona G."/>
            <person name="Sabaneyeva E."/>
            <person name="Potekhin A."/>
            <person name="Serra V."/>
            <person name="Petroni G."/>
            <person name="Sassera D."/>
        </authorList>
    </citation>
    <scope>NUCLEOTIDE SEQUENCE [LARGE SCALE GENOMIC DNA]</scope>
    <source>
        <strain evidence="8 9">Kr 154-4</strain>
    </source>
</reference>
<evidence type="ECO:0000256" key="3">
    <source>
        <dbReference type="ARBA" id="ARBA00022490"/>
    </source>
</evidence>
<feature type="coiled-coil region" evidence="6">
    <location>
        <begin position="551"/>
        <end position="645"/>
    </location>
</feature>
<evidence type="ECO:0000256" key="4">
    <source>
        <dbReference type="ARBA" id="ARBA00030482"/>
    </source>
</evidence>
<evidence type="ECO:0000256" key="5">
    <source>
        <dbReference type="ARBA" id="ARBA00032482"/>
    </source>
</evidence>
<evidence type="ECO:0000313" key="9">
    <source>
        <dbReference type="Proteomes" id="UP001326613"/>
    </source>
</evidence>
<evidence type="ECO:0000256" key="7">
    <source>
        <dbReference type="SAM" id="MobiDB-lite"/>
    </source>
</evidence>
<feature type="coiled-coil region" evidence="6">
    <location>
        <begin position="162"/>
        <end position="273"/>
    </location>
</feature>
<evidence type="ECO:0000256" key="1">
    <source>
        <dbReference type="ARBA" id="ARBA00004496"/>
    </source>
</evidence>
<dbReference type="EMBL" id="CP112932">
    <property type="protein sequence ID" value="WPY01195.1"/>
    <property type="molecule type" value="Genomic_DNA"/>
</dbReference>
<keyword evidence="6" id="KW-0175">Coiled coil</keyword>
<feature type="region of interest" description="Disordered" evidence="7">
    <location>
        <begin position="834"/>
        <end position="876"/>
    </location>
</feature>